<evidence type="ECO:0008006" key="3">
    <source>
        <dbReference type="Google" id="ProtNLM"/>
    </source>
</evidence>
<protein>
    <recommendedName>
        <fullName evidence="3">Lipoprotein</fullName>
    </recommendedName>
</protein>
<sequence length="100" mass="12131">MKYQKLTSIVILASILLVSCDTQTQGEIENTPLNSFEELCKRSDEQTRLFYLVIAPKVVHLPKNKQKEFFERRERLKKGIRNKNIREYYKLERQYIPYYR</sequence>
<dbReference type="RefSeq" id="WP_076969851.1">
    <property type="nucleotide sequence ID" value="NZ_LVWB01000002.1"/>
</dbReference>
<evidence type="ECO:0000313" key="1">
    <source>
        <dbReference type="EMBL" id="ONI60311.1"/>
    </source>
</evidence>
<name>A0A1V2N9I4_9HYPH</name>
<dbReference type="AlphaFoldDB" id="A0A1V2N9I4"/>
<dbReference type="PROSITE" id="PS51257">
    <property type="entry name" value="PROKAR_LIPOPROTEIN"/>
    <property type="match status" value="1"/>
</dbReference>
<dbReference type="Proteomes" id="UP000189542">
    <property type="component" value="Unassembled WGS sequence"/>
</dbReference>
<evidence type="ECO:0000313" key="2">
    <source>
        <dbReference type="Proteomes" id="UP000189542"/>
    </source>
</evidence>
<comment type="caution">
    <text evidence="1">The sequence shown here is derived from an EMBL/GenBank/DDBJ whole genome shotgun (WGS) entry which is preliminary data.</text>
</comment>
<gene>
    <name evidence="1" type="ORF">AYO25_00390</name>
</gene>
<dbReference type="EMBL" id="LVWB01000002">
    <property type="protein sequence ID" value="ONI60311.1"/>
    <property type="molecule type" value="Genomic_DNA"/>
</dbReference>
<proteinExistence type="predicted"/>
<organism evidence="1 2">
    <name type="scientific">Candidatus Liberibacter solanacearum</name>
    <dbReference type="NCBI Taxonomy" id="556287"/>
    <lineage>
        <taxon>Bacteria</taxon>
        <taxon>Pseudomonadati</taxon>
        <taxon>Pseudomonadota</taxon>
        <taxon>Alphaproteobacteria</taxon>
        <taxon>Hyphomicrobiales</taxon>
        <taxon>Rhizobiaceae</taxon>
        <taxon>Liberibacter</taxon>
    </lineage>
</organism>
<reference evidence="1 2" key="1">
    <citation type="journal article" date="2017" name="PLoS ONE">
        <title>Genomic sequence of 'Candidatus Liberibacter solanacearum' haplotype C and its comparison with haplotype A and B genomes.</title>
        <authorList>
            <person name="Wang J."/>
            <person name="Haapalainen M."/>
            <person name="Schott T."/>
            <person name="Thompson S.M."/>
            <person name="Smith G.R."/>
            <person name="Nissinen A.I."/>
            <person name="Pirhonen M."/>
        </authorList>
    </citation>
    <scope>NUCLEOTIDE SEQUENCE [LARGE SCALE GENOMIC DNA]</scope>
    <source>
        <strain evidence="1 2">FIN111</strain>
    </source>
</reference>
<accession>A0A1V2N9I4</accession>